<dbReference type="InterPro" id="IPR000847">
    <property type="entry name" value="LysR_HTH_N"/>
</dbReference>
<dbReference type="PROSITE" id="PS50931">
    <property type="entry name" value="HTH_LYSR"/>
    <property type="match status" value="1"/>
</dbReference>
<dbReference type="InterPro" id="IPR036390">
    <property type="entry name" value="WH_DNA-bd_sf"/>
</dbReference>
<evidence type="ECO:0000313" key="7">
    <source>
        <dbReference type="Proteomes" id="UP001151002"/>
    </source>
</evidence>
<dbReference type="Gene3D" id="3.40.190.10">
    <property type="entry name" value="Periplasmic binding protein-like II"/>
    <property type="match status" value="2"/>
</dbReference>
<protein>
    <submittedName>
        <fullName evidence="6">LysR family transcriptional regulator</fullName>
    </submittedName>
</protein>
<evidence type="ECO:0000256" key="3">
    <source>
        <dbReference type="ARBA" id="ARBA00023125"/>
    </source>
</evidence>
<reference evidence="6" key="1">
    <citation type="submission" date="2022-11" db="EMBL/GenBank/DDBJ databases">
        <authorList>
            <person name="Somphong A."/>
            <person name="Phongsopitanun W."/>
        </authorList>
    </citation>
    <scope>NUCLEOTIDE SEQUENCE</scope>
    <source>
        <strain evidence="6">Pm04-4</strain>
    </source>
</reference>
<dbReference type="PANTHER" id="PTHR30346">
    <property type="entry name" value="TRANSCRIPTIONAL DUAL REGULATOR HCAR-RELATED"/>
    <property type="match status" value="1"/>
</dbReference>
<dbReference type="EMBL" id="JAPNTZ010000005">
    <property type="protein sequence ID" value="MCY1139405.1"/>
    <property type="molecule type" value="Genomic_DNA"/>
</dbReference>
<name>A0ABT4B0G3_9ACTN</name>
<evidence type="ECO:0000259" key="5">
    <source>
        <dbReference type="PROSITE" id="PS50931"/>
    </source>
</evidence>
<keyword evidence="4" id="KW-0804">Transcription</keyword>
<dbReference type="Gene3D" id="1.10.10.10">
    <property type="entry name" value="Winged helix-like DNA-binding domain superfamily/Winged helix DNA-binding domain"/>
    <property type="match status" value="1"/>
</dbReference>
<evidence type="ECO:0000256" key="4">
    <source>
        <dbReference type="ARBA" id="ARBA00023163"/>
    </source>
</evidence>
<dbReference type="PANTHER" id="PTHR30346:SF29">
    <property type="entry name" value="LYSR SUBSTRATE-BINDING"/>
    <property type="match status" value="1"/>
</dbReference>
<evidence type="ECO:0000313" key="6">
    <source>
        <dbReference type="EMBL" id="MCY1139405.1"/>
    </source>
</evidence>
<dbReference type="RefSeq" id="WP_267563524.1">
    <property type="nucleotide sequence ID" value="NZ_JAPNTZ010000005.1"/>
</dbReference>
<evidence type="ECO:0000256" key="2">
    <source>
        <dbReference type="ARBA" id="ARBA00023015"/>
    </source>
</evidence>
<proteinExistence type="inferred from homology"/>
<dbReference type="SUPFAM" id="SSF53850">
    <property type="entry name" value="Periplasmic binding protein-like II"/>
    <property type="match status" value="1"/>
</dbReference>
<accession>A0ABT4B0G3</accession>
<sequence length="305" mass="32591">MVDPGQLRLLALIRAHGSLAAAAQELGVTPAAVSGQVTRAEADWGTALVVRGPRGARLTDAGVILADAGDAVIEHSERAEQQFRAAIGPLSRRLRIGTFQAAAEHLLPPALTALRHQRPDAELTIVEIPSHRGVPMVTAGELDVAVVASYGEPPSSAVSRKPLLTDPMVICLPDDHRLARRRRLRLAEMADEPWIVIISGHAARRQLDEAAGFTPRVQFETENYNVAQSLVGTGIGVTMLSRLTVRPTPGAVHRELVSPRLSREIAAVSVGPDPLADDFIGLLSEVAADLSEQWSGPFSDDVTRT</sequence>
<dbReference type="InterPro" id="IPR036388">
    <property type="entry name" value="WH-like_DNA-bd_sf"/>
</dbReference>
<comment type="caution">
    <text evidence="6">The sequence shown here is derived from an EMBL/GenBank/DDBJ whole genome shotgun (WGS) entry which is preliminary data.</text>
</comment>
<keyword evidence="7" id="KW-1185">Reference proteome</keyword>
<comment type="similarity">
    <text evidence="1">Belongs to the LysR transcriptional regulatory family.</text>
</comment>
<dbReference type="Pfam" id="PF03466">
    <property type="entry name" value="LysR_substrate"/>
    <property type="match status" value="1"/>
</dbReference>
<dbReference type="Proteomes" id="UP001151002">
    <property type="component" value="Unassembled WGS sequence"/>
</dbReference>
<organism evidence="6 7">
    <name type="scientific">Paractinoplanes pyxinae</name>
    <dbReference type="NCBI Taxonomy" id="2997416"/>
    <lineage>
        <taxon>Bacteria</taxon>
        <taxon>Bacillati</taxon>
        <taxon>Actinomycetota</taxon>
        <taxon>Actinomycetes</taxon>
        <taxon>Micromonosporales</taxon>
        <taxon>Micromonosporaceae</taxon>
        <taxon>Paractinoplanes</taxon>
    </lineage>
</organism>
<feature type="domain" description="HTH lysR-type" evidence="5">
    <location>
        <begin position="2"/>
        <end position="59"/>
    </location>
</feature>
<keyword evidence="3" id="KW-0238">DNA-binding</keyword>
<dbReference type="InterPro" id="IPR005119">
    <property type="entry name" value="LysR_subst-bd"/>
</dbReference>
<dbReference type="Pfam" id="PF00126">
    <property type="entry name" value="HTH_1"/>
    <property type="match status" value="1"/>
</dbReference>
<evidence type="ECO:0000256" key="1">
    <source>
        <dbReference type="ARBA" id="ARBA00009437"/>
    </source>
</evidence>
<gene>
    <name evidence="6" type="ORF">OWR29_15505</name>
</gene>
<dbReference type="SUPFAM" id="SSF46785">
    <property type="entry name" value="Winged helix' DNA-binding domain"/>
    <property type="match status" value="1"/>
</dbReference>
<keyword evidence="2" id="KW-0805">Transcription regulation</keyword>